<dbReference type="InterPro" id="IPR007487">
    <property type="entry name" value="ABC_transpt-TYRBP-like"/>
</dbReference>
<dbReference type="PANTHER" id="PTHR35271:SF1">
    <property type="entry name" value="ABC TRANSPORTER, SUBSTRATE-BINDING LIPOPROTEIN"/>
    <property type="match status" value="1"/>
</dbReference>
<sequence>MRRRLVFGVLLLTATTGLPLSPLALALAAPQAPDERNSPAAGIAVVYPDLREPYRSVFSRIIEGVELQARVRVTGIPVGAGQSAADLAGELRRQEVRSVIALGRNGLKAIKSAGGIPDIGIVVGGVVSVPEAEIRGMSVHSLAPDPLLLFERLRNMAPGTRRIYVAYEPGQNAWLMRLAREAARNLGLELITQETADVKSALRFYRDAMGSMDPRRDALWLPQDSVAAEESVVLPRVLQEAWGRNLLVFSSSVMHVKRGALFALYPDNLQLGRRLASSALAALAGSQTERGMTPLREVLVAVNIRTASHLGLAINSNQQNFDLVFPEP</sequence>
<keyword evidence="3" id="KW-1185">Reference proteome</keyword>
<dbReference type="Pfam" id="PF04392">
    <property type="entry name" value="ABC_sub_bind"/>
    <property type="match status" value="1"/>
</dbReference>
<dbReference type="Gene3D" id="3.40.50.2300">
    <property type="match status" value="1"/>
</dbReference>
<feature type="chain" id="PRO_5030965704" description="ABC transporter substrate-binding protein" evidence="1">
    <location>
        <begin position="27"/>
        <end position="328"/>
    </location>
</feature>
<organism evidence="2 3">
    <name type="scientific">Sterolibacterium denitrificans</name>
    <dbReference type="NCBI Taxonomy" id="157592"/>
    <lineage>
        <taxon>Bacteria</taxon>
        <taxon>Pseudomonadati</taxon>
        <taxon>Pseudomonadota</taxon>
        <taxon>Betaproteobacteria</taxon>
        <taxon>Nitrosomonadales</taxon>
        <taxon>Sterolibacteriaceae</taxon>
        <taxon>Sterolibacterium</taxon>
    </lineage>
</organism>
<name>A0A7Z7HPP9_9PROT</name>
<reference evidence="2" key="1">
    <citation type="submission" date="2017-03" db="EMBL/GenBank/DDBJ databases">
        <authorList>
            <consortium name="AG Boll"/>
        </authorList>
    </citation>
    <scope>NUCLEOTIDE SEQUENCE [LARGE SCALE GENOMIC DNA]</scope>
    <source>
        <strain evidence="2">Chol</strain>
    </source>
</reference>
<dbReference type="EMBL" id="LT837803">
    <property type="protein sequence ID" value="SMB22131.1"/>
    <property type="molecule type" value="Genomic_DNA"/>
</dbReference>
<dbReference type="PANTHER" id="PTHR35271">
    <property type="entry name" value="ABC TRANSPORTER, SUBSTRATE-BINDING LIPOPROTEIN-RELATED"/>
    <property type="match status" value="1"/>
</dbReference>
<feature type="signal peptide" evidence="1">
    <location>
        <begin position="1"/>
        <end position="26"/>
    </location>
</feature>
<keyword evidence="1" id="KW-0732">Signal</keyword>
<proteinExistence type="predicted"/>
<accession>A0A7Z7HPP9</accession>
<evidence type="ECO:0000256" key="1">
    <source>
        <dbReference type="SAM" id="SignalP"/>
    </source>
</evidence>
<dbReference type="Proteomes" id="UP000242886">
    <property type="component" value="Chromosome SDENCHOL"/>
</dbReference>
<protein>
    <recommendedName>
        <fullName evidence="4">ABC transporter substrate-binding protein</fullName>
    </recommendedName>
</protein>
<gene>
    <name evidence="2" type="ORF">SDENCHOL_10499</name>
</gene>
<dbReference type="RefSeq" id="WP_154715900.1">
    <property type="nucleotide sequence ID" value="NZ_LT837803.1"/>
</dbReference>
<evidence type="ECO:0000313" key="3">
    <source>
        <dbReference type="Proteomes" id="UP000242886"/>
    </source>
</evidence>
<evidence type="ECO:0008006" key="4">
    <source>
        <dbReference type="Google" id="ProtNLM"/>
    </source>
</evidence>
<evidence type="ECO:0000313" key="2">
    <source>
        <dbReference type="EMBL" id="SMB22131.1"/>
    </source>
</evidence>
<dbReference type="AlphaFoldDB" id="A0A7Z7HPP9"/>